<evidence type="ECO:0000313" key="2">
    <source>
        <dbReference type="EMBL" id="MFC6387577.1"/>
    </source>
</evidence>
<organism evidence="2 3">
    <name type="scientific">Sporolactobacillus kofuensis</name>
    <dbReference type="NCBI Taxonomy" id="269672"/>
    <lineage>
        <taxon>Bacteria</taxon>
        <taxon>Bacillati</taxon>
        <taxon>Bacillota</taxon>
        <taxon>Bacilli</taxon>
        <taxon>Bacillales</taxon>
        <taxon>Sporolactobacillaceae</taxon>
        <taxon>Sporolactobacillus</taxon>
    </lineage>
</organism>
<comment type="caution">
    <text evidence="2">The sequence shown here is derived from an EMBL/GenBank/DDBJ whole genome shotgun (WGS) entry which is preliminary data.</text>
</comment>
<dbReference type="PANTHER" id="PTHR37804">
    <property type="entry name" value="CDAA REGULATORY PROTEIN CDAR"/>
    <property type="match status" value="1"/>
</dbReference>
<dbReference type="InterPro" id="IPR053154">
    <property type="entry name" value="c-di-AMP_regulator"/>
</dbReference>
<dbReference type="PANTHER" id="PTHR37804:SF1">
    <property type="entry name" value="CDAA REGULATORY PROTEIN CDAR"/>
    <property type="match status" value="1"/>
</dbReference>
<dbReference type="InterPro" id="IPR012505">
    <property type="entry name" value="YbbR"/>
</dbReference>
<dbReference type="EMBL" id="JBHSTQ010000018">
    <property type="protein sequence ID" value="MFC6387577.1"/>
    <property type="molecule type" value="Genomic_DNA"/>
</dbReference>
<dbReference type="Proteomes" id="UP001596267">
    <property type="component" value="Unassembled WGS sequence"/>
</dbReference>
<dbReference type="Pfam" id="PF07949">
    <property type="entry name" value="YbbR"/>
    <property type="match status" value="4"/>
</dbReference>
<sequence length="429" mass="44963">MDKLFNNNWVVKIVSFVLALMLYAIVSAGDNPSPSSPSSVAVNPTQQTSIVTETLALKYNDNRYVVSGAPQTVNVRLIGSNESILKAKLLNSKSAYLDLTNMKPGTYDVRVQTHGFPSGLTVRPSPKTVRVTIQKKTSKELPVAIDILNKNALADGYSLKDPVIDTQSVTVTGGEDTVDSIAFVKGVINVKGADATVDKMISLHAYNNNGDQVDVAIDPSAIQVRVPVDKVSKQLGVNAETTGSPAKGYSVGSVDLSASQVTVTAADSDTLRKITTIDPLSVSVDGLKKDKTFSVTVPVPTGATKVSPKKIDVTVHIVKETAAENAGSSASSSSGSSDTGQQTKRLSNIPIHVIGLKDGLNATFNDEDHVTVSVTGSAQALARLSSSDINAQVDLSNLDTGKHQVAVAVNVPDGLQTEVNPGMVNVSIS</sequence>
<dbReference type="Gene3D" id="2.170.120.40">
    <property type="entry name" value="YbbR-like domain"/>
    <property type="match status" value="2"/>
</dbReference>
<protein>
    <submittedName>
        <fullName evidence="2">YbbR-like domain-containing protein</fullName>
    </submittedName>
</protein>
<reference evidence="3" key="1">
    <citation type="journal article" date="2019" name="Int. J. Syst. Evol. Microbiol.">
        <title>The Global Catalogue of Microorganisms (GCM) 10K type strain sequencing project: providing services to taxonomists for standard genome sequencing and annotation.</title>
        <authorList>
            <consortium name="The Broad Institute Genomics Platform"/>
            <consortium name="The Broad Institute Genome Sequencing Center for Infectious Disease"/>
            <person name="Wu L."/>
            <person name="Ma J."/>
        </authorList>
    </citation>
    <scope>NUCLEOTIDE SEQUENCE [LARGE SCALE GENOMIC DNA]</scope>
    <source>
        <strain evidence="3">CCUG 42001</strain>
    </source>
</reference>
<feature type="compositionally biased region" description="Low complexity" evidence="1">
    <location>
        <begin position="326"/>
        <end position="337"/>
    </location>
</feature>
<dbReference type="Gene3D" id="2.170.120.30">
    <property type="match status" value="2"/>
</dbReference>
<dbReference type="RefSeq" id="WP_253077369.1">
    <property type="nucleotide sequence ID" value="NZ_JAMXWN010000020.1"/>
</dbReference>
<accession>A0ABW1WG73</accession>
<keyword evidence="3" id="KW-1185">Reference proteome</keyword>
<proteinExistence type="predicted"/>
<evidence type="ECO:0000313" key="3">
    <source>
        <dbReference type="Proteomes" id="UP001596267"/>
    </source>
</evidence>
<gene>
    <name evidence="2" type="ORF">ACFP7A_13360</name>
</gene>
<feature type="region of interest" description="Disordered" evidence="1">
    <location>
        <begin position="323"/>
        <end position="343"/>
    </location>
</feature>
<name>A0ABW1WG73_9BACL</name>
<evidence type="ECO:0000256" key="1">
    <source>
        <dbReference type="SAM" id="MobiDB-lite"/>
    </source>
</evidence>